<evidence type="ECO:0000256" key="3">
    <source>
        <dbReference type="ARBA" id="ARBA00022755"/>
    </source>
</evidence>
<dbReference type="Gene3D" id="3.40.50.170">
    <property type="entry name" value="Formyl transferase, N-terminal domain"/>
    <property type="match status" value="1"/>
</dbReference>
<accession>X5H3X0</accession>
<evidence type="ECO:0000256" key="1">
    <source>
        <dbReference type="ARBA" id="ARBA00005054"/>
    </source>
</evidence>
<feature type="domain" description="Formyl transferase N-terminal" evidence="7">
    <location>
        <begin position="3"/>
        <end position="175"/>
    </location>
</feature>
<dbReference type="AlphaFoldDB" id="X5H3X0"/>
<proteinExistence type="inferred from homology"/>
<keyword evidence="2 6" id="KW-0808">Transferase</keyword>
<evidence type="ECO:0000259" key="7">
    <source>
        <dbReference type="Pfam" id="PF00551"/>
    </source>
</evidence>
<dbReference type="STRING" id="1286528.NHE_0448"/>
<evidence type="ECO:0000256" key="5">
    <source>
        <dbReference type="ARBA" id="ARBA00047664"/>
    </source>
</evidence>
<comment type="similarity">
    <text evidence="4 6">Belongs to the GART family.</text>
</comment>
<dbReference type="InterPro" id="IPR036477">
    <property type="entry name" value="Formyl_transf_N_sf"/>
</dbReference>
<feature type="binding site" evidence="6">
    <location>
        <position position="100"/>
    </location>
    <ligand>
        <name>(6R)-10-formyltetrahydrofolate</name>
        <dbReference type="ChEBI" id="CHEBI:195366"/>
    </ligand>
</feature>
<evidence type="ECO:0000256" key="2">
    <source>
        <dbReference type="ARBA" id="ARBA00022679"/>
    </source>
</evidence>
<dbReference type="EC" id="2.1.2.2" evidence="6"/>
<dbReference type="OrthoDB" id="9806170at2"/>
<comment type="pathway">
    <text evidence="1 6">Purine metabolism; IMP biosynthesis via de novo pathway; N(2)-formyl-N(1)-(5-phospho-D-ribosyl)glycinamide from N(1)-(5-phospho-D-ribosyl)glycinamide (10-formyl THF route): step 1/1.</text>
</comment>
<dbReference type="PROSITE" id="PS00373">
    <property type="entry name" value="GART"/>
    <property type="match status" value="1"/>
</dbReference>
<dbReference type="CDD" id="cd08645">
    <property type="entry name" value="FMT_core_GART"/>
    <property type="match status" value="1"/>
</dbReference>
<dbReference type="GO" id="GO:0006189">
    <property type="term" value="P:'de novo' IMP biosynthetic process"/>
    <property type="evidence" value="ECO:0007669"/>
    <property type="project" value="UniProtKB-UniRule"/>
</dbReference>
<keyword evidence="3 6" id="KW-0658">Purine biosynthesis</keyword>
<dbReference type="InterPro" id="IPR004607">
    <property type="entry name" value="GART"/>
</dbReference>
<dbReference type="SUPFAM" id="SSF53328">
    <property type="entry name" value="Formyltransferase"/>
    <property type="match status" value="1"/>
</dbReference>
<dbReference type="PANTHER" id="PTHR43369">
    <property type="entry name" value="PHOSPHORIBOSYLGLYCINAMIDE FORMYLTRANSFERASE"/>
    <property type="match status" value="1"/>
</dbReference>
<protein>
    <recommendedName>
        <fullName evidence="6">Phosphoribosylglycinamide formyltransferase</fullName>
        <ecNumber evidence="6">2.1.2.2</ecNumber>
    </recommendedName>
    <alternativeName>
        <fullName evidence="6">5'-phosphoribosylglycinamide transformylase</fullName>
    </alternativeName>
    <alternativeName>
        <fullName evidence="6">GAR transformylase</fullName>
        <shortName evidence="6">GART</shortName>
    </alternativeName>
</protein>
<sequence length="189" mass="20449">MEKRIAILISGRGSNMKSLLDFSLNEGRGIFKVSVVISNNPTAAGIQTASEYGIEVKVCKSEKEILETLHNKKVALICLAGFMRVLSAEFISNVGCKIINIHPSLLPSFRGLNAQEQALSAGVKIAGCTVHFVTAKIDAGEIIMQGAVPVLKGDTVDSLSERILKMEHKCFPLAVKKILSNSQTESYLF</sequence>
<evidence type="ECO:0000313" key="9">
    <source>
        <dbReference type="Proteomes" id="UP000023755"/>
    </source>
</evidence>
<feature type="site" description="Raises pKa of active site His" evidence="6">
    <location>
        <position position="138"/>
    </location>
</feature>
<evidence type="ECO:0000256" key="4">
    <source>
        <dbReference type="ARBA" id="ARBA00038440"/>
    </source>
</evidence>
<evidence type="ECO:0000313" key="8">
    <source>
        <dbReference type="EMBL" id="AHX11393.1"/>
    </source>
</evidence>
<feature type="binding site" evidence="6">
    <location>
        <begin position="13"/>
        <end position="15"/>
    </location>
    <ligand>
        <name>N(1)-(5-phospho-beta-D-ribosyl)glycinamide</name>
        <dbReference type="ChEBI" id="CHEBI:143788"/>
    </ligand>
</feature>
<reference evidence="8 9" key="1">
    <citation type="submission" date="2014-03" db="EMBL/GenBank/DDBJ databases">
        <title>Sequencing and Comparison of Genomes and Transcriptome Profiles of Human Ehrlichiosis Agents.</title>
        <authorList>
            <person name="Lin M."/>
            <person name="Daugherty S.C."/>
            <person name="Nagaraj S."/>
            <person name="Cheng Z."/>
            <person name="Xiong Q."/>
            <person name="Lin F.-Y."/>
            <person name="Sengamalay N."/>
            <person name="Ott S."/>
            <person name="Godinez A."/>
            <person name="Tallon L.J."/>
            <person name="Sadzewicz L."/>
            <person name="Fraser C.M."/>
            <person name="Dunning Hotopp J.C."/>
            <person name="Rikihisa Y."/>
        </authorList>
    </citation>
    <scope>NUCLEOTIDE SEQUENCE [LARGE SCALE GENOMIC DNA]</scope>
    <source>
        <strain evidence="8 9">Oregon</strain>
    </source>
</reference>
<dbReference type="Pfam" id="PF00551">
    <property type="entry name" value="Formyl_trans_N"/>
    <property type="match status" value="1"/>
</dbReference>
<comment type="function">
    <text evidence="6">Catalyzes the transfer of a formyl group from 10-formyltetrahydrofolate to 5-phospho-ribosyl-glycinamide (GAR), producing 5-phospho-ribosyl-N-formylglycinamide (FGAR) and tetrahydrofolate.</text>
</comment>
<name>X5H3X0_9RICK</name>
<dbReference type="Proteomes" id="UP000023755">
    <property type="component" value="Chromosome"/>
</dbReference>
<dbReference type="RefSeq" id="WP_038559413.1">
    <property type="nucleotide sequence ID" value="NZ_CP007481.1"/>
</dbReference>
<dbReference type="GO" id="GO:0005737">
    <property type="term" value="C:cytoplasm"/>
    <property type="evidence" value="ECO:0007669"/>
    <property type="project" value="TreeGrafter"/>
</dbReference>
<comment type="catalytic activity">
    <reaction evidence="5 6">
        <text>N(1)-(5-phospho-beta-D-ribosyl)glycinamide + (6R)-10-formyltetrahydrofolate = N(2)-formyl-N(1)-(5-phospho-beta-D-ribosyl)glycinamide + (6S)-5,6,7,8-tetrahydrofolate + H(+)</text>
        <dbReference type="Rhea" id="RHEA:15053"/>
        <dbReference type="ChEBI" id="CHEBI:15378"/>
        <dbReference type="ChEBI" id="CHEBI:57453"/>
        <dbReference type="ChEBI" id="CHEBI:143788"/>
        <dbReference type="ChEBI" id="CHEBI:147286"/>
        <dbReference type="ChEBI" id="CHEBI:195366"/>
        <dbReference type="EC" id="2.1.2.2"/>
    </reaction>
</comment>
<dbReference type="GO" id="GO:0004644">
    <property type="term" value="F:phosphoribosylglycinamide formyltransferase activity"/>
    <property type="evidence" value="ECO:0007669"/>
    <property type="project" value="UniProtKB-UniRule"/>
</dbReference>
<dbReference type="NCBIfam" id="TIGR00639">
    <property type="entry name" value="PurN"/>
    <property type="match status" value="1"/>
</dbReference>
<organism evidence="8 9">
    <name type="scientific">Neorickettsia helminthoeca str. Oregon</name>
    <dbReference type="NCBI Taxonomy" id="1286528"/>
    <lineage>
        <taxon>Bacteria</taxon>
        <taxon>Pseudomonadati</taxon>
        <taxon>Pseudomonadota</taxon>
        <taxon>Alphaproteobacteria</taxon>
        <taxon>Rickettsiales</taxon>
        <taxon>Anaplasmataceae</taxon>
        <taxon>Neorickettsia</taxon>
    </lineage>
</organism>
<dbReference type="PANTHER" id="PTHR43369:SF2">
    <property type="entry name" value="PHOSPHORIBOSYLGLYCINAMIDE FORMYLTRANSFERASE"/>
    <property type="match status" value="1"/>
</dbReference>
<dbReference type="HOGENOM" id="CLU_038395_1_1_5"/>
<dbReference type="HAMAP" id="MF_01930">
    <property type="entry name" value="PurN"/>
    <property type="match status" value="1"/>
</dbReference>
<comment type="caution">
    <text evidence="6">Lacks conserved residue(s) required for the propagation of feature annotation.</text>
</comment>
<dbReference type="KEGG" id="nhm:NHE_0448"/>
<evidence type="ECO:0000256" key="6">
    <source>
        <dbReference type="HAMAP-Rule" id="MF_01930"/>
    </source>
</evidence>
<gene>
    <name evidence="6 8" type="primary">purN</name>
    <name evidence="8" type="ORF">NHE_0448</name>
</gene>
<dbReference type="EMBL" id="CP007481">
    <property type="protein sequence ID" value="AHX11393.1"/>
    <property type="molecule type" value="Genomic_DNA"/>
</dbReference>
<dbReference type="UniPathway" id="UPA00074">
    <property type="reaction ID" value="UER00126"/>
</dbReference>
<dbReference type="InterPro" id="IPR002376">
    <property type="entry name" value="Formyl_transf_N"/>
</dbReference>
<dbReference type="InterPro" id="IPR001555">
    <property type="entry name" value="GART_AS"/>
</dbReference>
<feature type="active site" description="Proton donor" evidence="6">
    <location>
        <position position="102"/>
    </location>
</feature>
<keyword evidence="9" id="KW-1185">Reference proteome</keyword>